<dbReference type="Gramene" id="CDF39168">
    <property type="protein sequence ID" value="CDF39168"/>
    <property type="gene ID" value="CHC_T00000144001"/>
</dbReference>
<reference evidence="2" key="1">
    <citation type="journal article" date="2013" name="Proc. Natl. Acad. Sci. U.S.A.">
        <title>Genome structure and metabolic features in the red seaweed Chondrus crispus shed light on evolution of the Archaeplastida.</title>
        <authorList>
            <person name="Collen J."/>
            <person name="Porcel B."/>
            <person name="Carre W."/>
            <person name="Ball S.G."/>
            <person name="Chaparro C."/>
            <person name="Tonon T."/>
            <person name="Barbeyron T."/>
            <person name="Michel G."/>
            <person name="Noel B."/>
            <person name="Valentin K."/>
            <person name="Elias M."/>
            <person name="Artiguenave F."/>
            <person name="Arun A."/>
            <person name="Aury J.M."/>
            <person name="Barbosa-Neto J.F."/>
            <person name="Bothwell J.H."/>
            <person name="Bouget F.Y."/>
            <person name="Brillet L."/>
            <person name="Cabello-Hurtado F."/>
            <person name="Capella-Gutierrez S."/>
            <person name="Charrier B."/>
            <person name="Cladiere L."/>
            <person name="Cock J.M."/>
            <person name="Coelho S.M."/>
            <person name="Colleoni C."/>
            <person name="Czjzek M."/>
            <person name="Da Silva C."/>
            <person name="Delage L."/>
            <person name="Denoeud F."/>
            <person name="Deschamps P."/>
            <person name="Dittami S.M."/>
            <person name="Gabaldon T."/>
            <person name="Gachon C.M."/>
            <person name="Groisillier A."/>
            <person name="Herve C."/>
            <person name="Jabbari K."/>
            <person name="Katinka M."/>
            <person name="Kloareg B."/>
            <person name="Kowalczyk N."/>
            <person name="Labadie K."/>
            <person name="Leblanc C."/>
            <person name="Lopez P.J."/>
            <person name="McLachlan D.H."/>
            <person name="Meslet-Cladiere L."/>
            <person name="Moustafa A."/>
            <person name="Nehr Z."/>
            <person name="Nyvall Collen P."/>
            <person name="Panaud O."/>
            <person name="Partensky F."/>
            <person name="Poulain J."/>
            <person name="Rensing S.A."/>
            <person name="Rousvoal S."/>
            <person name="Samson G."/>
            <person name="Symeonidi A."/>
            <person name="Weissenbach J."/>
            <person name="Zambounis A."/>
            <person name="Wincker P."/>
            <person name="Boyen C."/>
        </authorList>
    </citation>
    <scope>NUCLEOTIDE SEQUENCE [LARGE SCALE GENOMIC DNA]</scope>
    <source>
        <strain evidence="2">cv. Stackhouse</strain>
    </source>
</reference>
<dbReference type="KEGG" id="ccp:CHC_T00000144001"/>
<dbReference type="EMBL" id="HG002009">
    <property type="protein sequence ID" value="CDF39168.1"/>
    <property type="molecule type" value="Genomic_DNA"/>
</dbReference>
<dbReference type="GeneID" id="17326797"/>
<dbReference type="RefSeq" id="XP_005719079.1">
    <property type="nucleotide sequence ID" value="XM_005719022.1"/>
</dbReference>
<accession>R7QN16</accession>
<organism evidence="1 2">
    <name type="scientific">Chondrus crispus</name>
    <name type="common">Carrageen Irish moss</name>
    <name type="synonym">Polymorpha crispa</name>
    <dbReference type="NCBI Taxonomy" id="2769"/>
    <lineage>
        <taxon>Eukaryota</taxon>
        <taxon>Rhodophyta</taxon>
        <taxon>Florideophyceae</taxon>
        <taxon>Rhodymeniophycidae</taxon>
        <taxon>Gigartinales</taxon>
        <taxon>Gigartinaceae</taxon>
        <taxon>Chondrus</taxon>
    </lineage>
</organism>
<proteinExistence type="predicted"/>
<protein>
    <submittedName>
        <fullName evidence="1">Uncharacterized protein</fullName>
    </submittedName>
</protein>
<keyword evidence="2" id="KW-1185">Reference proteome</keyword>
<gene>
    <name evidence="1" type="ORF">CHC_T00000144001</name>
</gene>
<dbReference type="AlphaFoldDB" id="R7QN16"/>
<dbReference type="Proteomes" id="UP000012073">
    <property type="component" value="Unassembled WGS sequence"/>
</dbReference>
<sequence>MKHRYEAICSSCLKFSHLAPRSQSLSRQPYLSSSCALHIILVRACNPSGGGGGSAGHY</sequence>
<name>R7QN16_CHOCR</name>
<evidence type="ECO:0000313" key="1">
    <source>
        <dbReference type="EMBL" id="CDF39168.1"/>
    </source>
</evidence>
<evidence type="ECO:0000313" key="2">
    <source>
        <dbReference type="Proteomes" id="UP000012073"/>
    </source>
</evidence>